<gene>
    <name evidence="1" type="ORF">ACFPYK_13290</name>
</gene>
<reference evidence="2" key="1">
    <citation type="journal article" date="2019" name="Int. J. Syst. Evol. Microbiol.">
        <title>The Global Catalogue of Microorganisms (GCM) 10K type strain sequencing project: providing services to taxonomists for standard genome sequencing and annotation.</title>
        <authorList>
            <consortium name="The Broad Institute Genomics Platform"/>
            <consortium name="The Broad Institute Genome Sequencing Center for Infectious Disease"/>
            <person name="Wu L."/>
            <person name="Ma J."/>
        </authorList>
    </citation>
    <scope>NUCLEOTIDE SEQUENCE [LARGE SCALE GENOMIC DNA]</scope>
    <source>
        <strain evidence="2">CGMCC 4.7198</strain>
    </source>
</reference>
<proteinExistence type="predicted"/>
<evidence type="ECO:0000313" key="1">
    <source>
        <dbReference type="EMBL" id="MFC6150367.1"/>
    </source>
</evidence>
<dbReference type="Proteomes" id="UP001596097">
    <property type="component" value="Unassembled WGS sequence"/>
</dbReference>
<name>A0ABW1QLQ2_9ACTN</name>
<evidence type="ECO:0000313" key="2">
    <source>
        <dbReference type="Proteomes" id="UP001596097"/>
    </source>
</evidence>
<dbReference type="RefSeq" id="WP_377036065.1">
    <property type="nucleotide sequence ID" value="NZ_JBHSQL010000009.1"/>
</dbReference>
<keyword evidence="2" id="KW-1185">Reference proteome</keyword>
<organism evidence="1 2">
    <name type="scientific">Mumia xiangluensis</name>
    <dbReference type="NCBI Taxonomy" id="1678900"/>
    <lineage>
        <taxon>Bacteria</taxon>
        <taxon>Bacillati</taxon>
        <taxon>Actinomycetota</taxon>
        <taxon>Actinomycetes</taxon>
        <taxon>Propionibacteriales</taxon>
        <taxon>Nocardioidaceae</taxon>
        <taxon>Mumia</taxon>
    </lineage>
</organism>
<comment type="caution">
    <text evidence="1">The sequence shown here is derived from an EMBL/GenBank/DDBJ whole genome shotgun (WGS) entry which is preliminary data.</text>
</comment>
<sequence>MTIIDTPTTRTTTHDHRTRLVDALNDATPYAIAFGGQGSPWLEPLSDLLRTYALGPQLHAICAAAESRLAPVQGDLARIPLPFQPLAWADALASAESAAGDEGLT</sequence>
<dbReference type="EMBL" id="JBHSQL010000009">
    <property type="protein sequence ID" value="MFC6150367.1"/>
    <property type="molecule type" value="Genomic_DNA"/>
</dbReference>
<dbReference type="InterPro" id="IPR001227">
    <property type="entry name" value="Ac_transferase_dom_sf"/>
</dbReference>
<dbReference type="Gene3D" id="3.40.366.10">
    <property type="entry name" value="Malonyl-Coenzyme A Acyl Carrier Protein, domain 2"/>
    <property type="match status" value="1"/>
</dbReference>
<accession>A0ABW1QLQ2</accession>
<feature type="non-terminal residue" evidence="1">
    <location>
        <position position="105"/>
    </location>
</feature>
<protein>
    <submittedName>
        <fullName evidence="1">Uncharacterized protein</fullName>
    </submittedName>
</protein>